<dbReference type="InterPro" id="IPR020846">
    <property type="entry name" value="MFS_dom"/>
</dbReference>
<accession>A0A366M670</accession>
<dbReference type="AlphaFoldDB" id="A0A366M670"/>
<evidence type="ECO:0000256" key="1">
    <source>
        <dbReference type="ARBA" id="ARBA00004651"/>
    </source>
</evidence>
<evidence type="ECO:0000256" key="6">
    <source>
        <dbReference type="ARBA" id="ARBA00023136"/>
    </source>
</evidence>
<dbReference type="Pfam" id="PF07690">
    <property type="entry name" value="MFS_1"/>
    <property type="match status" value="1"/>
</dbReference>
<dbReference type="InterPro" id="IPR011701">
    <property type="entry name" value="MFS"/>
</dbReference>
<keyword evidence="2" id="KW-0813">Transport</keyword>
<evidence type="ECO:0000256" key="5">
    <source>
        <dbReference type="ARBA" id="ARBA00022989"/>
    </source>
</evidence>
<sequence length="450" mass="47055">MIGSTRQHTVPRSKPKNVAIAGLIGTTLEWYDFYLYGTAAALVFNKQFFTTLSPVAGTLAAFSTFAVGFLARPLGGIIFGHFGDRAGRKTTLVVSLLTMGLASTFIGLLPTYESIGVWAPILLVLLRLLQGVGLGGETSGAVLMSVEHAPGGRSNLFGGFPQMGVPAGLVLANLVYFVATAASTPAAFADWVWRVPFLLSAVLIVVGLIIRLRITESPSFDTVKDRSEIIGMPGMAALKGHWSRIIAIVLMVTAASSCSYVFTVFSLSYGSTELGLDRQTLLLGITVGSLLWLASIPLWSHAADRHGRRKVFLFGSVVLLIAAGVYFPVFNGGTTTAAALAFLVMALSTPISHALQGSIMADVFPAAMRYSGMGIILGLGSLIGGTAPLIASALFAATGTTTLVSVYMVAVCAISLIAAMTLFRIAPKIDGGQHLGVPEKDAAPRTGAAL</sequence>
<feature type="transmembrane region" description="Helical" evidence="7">
    <location>
        <begin position="156"/>
        <end position="179"/>
    </location>
</feature>
<feature type="transmembrane region" description="Helical" evidence="7">
    <location>
        <begin position="56"/>
        <end position="79"/>
    </location>
</feature>
<dbReference type="PROSITE" id="PS50850">
    <property type="entry name" value="MFS"/>
    <property type="match status" value="1"/>
</dbReference>
<evidence type="ECO:0000256" key="2">
    <source>
        <dbReference type="ARBA" id="ARBA00022448"/>
    </source>
</evidence>
<feature type="transmembrane region" description="Helical" evidence="7">
    <location>
        <begin position="91"/>
        <end position="109"/>
    </location>
</feature>
<feature type="transmembrane region" description="Helical" evidence="7">
    <location>
        <begin position="311"/>
        <end position="330"/>
    </location>
</feature>
<feature type="transmembrane region" description="Helical" evidence="7">
    <location>
        <begin position="375"/>
        <end position="397"/>
    </location>
</feature>
<dbReference type="PANTHER" id="PTHR43045:SF1">
    <property type="entry name" value="SHIKIMATE TRANSPORTER"/>
    <property type="match status" value="1"/>
</dbReference>
<dbReference type="OrthoDB" id="3768022at2"/>
<evidence type="ECO:0000256" key="4">
    <source>
        <dbReference type="ARBA" id="ARBA00022692"/>
    </source>
</evidence>
<feature type="transmembrane region" description="Helical" evidence="7">
    <location>
        <begin position="20"/>
        <end position="44"/>
    </location>
</feature>
<reference evidence="9 10" key="1">
    <citation type="submission" date="2018-06" db="EMBL/GenBank/DDBJ databases">
        <title>Sphaerisporangium craniellae sp. nov., isolated from a marine sponge in the South China Sea.</title>
        <authorList>
            <person name="Li L."/>
        </authorList>
    </citation>
    <scope>NUCLEOTIDE SEQUENCE [LARGE SCALE GENOMIC DNA]</scope>
    <source>
        <strain evidence="9 10">LHW63015</strain>
    </source>
</reference>
<dbReference type="InterPro" id="IPR036259">
    <property type="entry name" value="MFS_trans_sf"/>
</dbReference>
<gene>
    <name evidence="9" type="ORF">DP939_08220</name>
</gene>
<evidence type="ECO:0000256" key="3">
    <source>
        <dbReference type="ARBA" id="ARBA00022475"/>
    </source>
</evidence>
<comment type="subcellular location">
    <subcellularLocation>
        <location evidence="1">Cell membrane</location>
        <topology evidence="1">Multi-pass membrane protein</topology>
    </subcellularLocation>
</comment>
<keyword evidence="10" id="KW-1185">Reference proteome</keyword>
<dbReference type="Pfam" id="PF00083">
    <property type="entry name" value="Sugar_tr"/>
    <property type="match status" value="1"/>
</dbReference>
<organism evidence="9 10">
    <name type="scientific">Spongiactinospora rosea</name>
    <dbReference type="NCBI Taxonomy" id="2248750"/>
    <lineage>
        <taxon>Bacteria</taxon>
        <taxon>Bacillati</taxon>
        <taxon>Actinomycetota</taxon>
        <taxon>Actinomycetes</taxon>
        <taxon>Streptosporangiales</taxon>
        <taxon>Streptosporangiaceae</taxon>
        <taxon>Spongiactinospora</taxon>
    </lineage>
</organism>
<keyword evidence="3" id="KW-1003">Cell membrane</keyword>
<proteinExistence type="predicted"/>
<dbReference type="Proteomes" id="UP000253303">
    <property type="component" value="Unassembled WGS sequence"/>
</dbReference>
<keyword evidence="5 7" id="KW-1133">Transmembrane helix</keyword>
<feature type="transmembrane region" description="Helical" evidence="7">
    <location>
        <begin position="403"/>
        <end position="423"/>
    </location>
</feature>
<dbReference type="PANTHER" id="PTHR43045">
    <property type="entry name" value="SHIKIMATE TRANSPORTER"/>
    <property type="match status" value="1"/>
</dbReference>
<keyword evidence="6 7" id="KW-0472">Membrane</keyword>
<dbReference type="EMBL" id="QMEY01000002">
    <property type="protein sequence ID" value="RBQ21029.1"/>
    <property type="molecule type" value="Genomic_DNA"/>
</dbReference>
<evidence type="ECO:0000256" key="7">
    <source>
        <dbReference type="SAM" id="Phobius"/>
    </source>
</evidence>
<dbReference type="CDD" id="cd17369">
    <property type="entry name" value="MFS_ShiA_like"/>
    <property type="match status" value="1"/>
</dbReference>
<name>A0A366M670_9ACTN</name>
<protein>
    <submittedName>
        <fullName evidence="9">MFS transporter</fullName>
    </submittedName>
</protein>
<dbReference type="InterPro" id="IPR005828">
    <property type="entry name" value="MFS_sugar_transport-like"/>
</dbReference>
<evidence type="ECO:0000313" key="9">
    <source>
        <dbReference type="EMBL" id="RBQ21029.1"/>
    </source>
</evidence>
<dbReference type="GO" id="GO:0022857">
    <property type="term" value="F:transmembrane transporter activity"/>
    <property type="evidence" value="ECO:0007669"/>
    <property type="project" value="InterPro"/>
</dbReference>
<dbReference type="Gene3D" id="1.20.1250.20">
    <property type="entry name" value="MFS general substrate transporter like domains"/>
    <property type="match status" value="2"/>
</dbReference>
<evidence type="ECO:0000259" key="8">
    <source>
        <dbReference type="PROSITE" id="PS50850"/>
    </source>
</evidence>
<keyword evidence="4 7" id="KW-0812">Transmembrane</keyword>
<feature type="transmembrane region" description="Helical" evidence="7">
    <location>
        <begin position="245"/>
        <end position="269"/>
    </location>
</feature>
<evidence type="ECO:0000313" key="10">
    <source>
        <dbReference type="Proteomes" id="UP000253303"/>
    </source>
</evidence>
<comment type="caution">
    <text evidence="9">The sequence shown here is derived from an EMBL/GenBank/DDBJ whole genome shotgun (WGS) entry which is preliminary data.</text>
</comment>
<feature type="transmembrane region" description="Helical" evidence="7">
    <location>
        <begin position="281"/>
        <end position="299"/>
    </location>
</feature>
<dbReference type="SUPFAM" id="SSF103473">
    <property type="entry name" value="MFS general substrate transporter"/>
    <property type="match status" value="1"/>
</dbReference>
<feature type="transmembrane region" description="Helical" evidence="7">
    <location>
        <begin position="336"/>
        <end position="355"/>
    </location>
</feature>
<feature type="transmembrane region" description="Helical" evidence="7">
    <location>
        <begin position="191"/>
        <end position="210"/>
    </location>
</feature>
<feature type="domain" description="Major facilitator superfamily (MFS) profile" evidence="8">
    <location>
        <begin position="18"/>
        <end position="430"/>
    </location>
</feature>
<dbReference type="GO" id="GO:0005886">
    <property type="term" value="C:plasma membrane"/>
    <property type="evidence" value="ECO:0007669"/>
    <property type="project" value="UniProtKB-SubCell"/>
</dbReference>